<evidence type="ECO:0000313" key="1">
    <source>
        <dbReference type="EMBL" id="CAF3015048.1"/>
    </source>
</evidence>
<proteinExistence type="predicted"/>
<organism evidence="1 2">
    <name type="scientific">Lepeophtheirus salmonis</name>
    <name type="common">Salmon louse</name>
    <name type="synonym">Caligus salmonis</name>
    <dbReference type="NCBI Taxonomy" id="72036"/>
    <lineage>
        <taxon>Eukaryota</taxon>
        <taxon>Metazoa</taxon>
        <taxon>Ecdysozoa</taxon>
        <taxon>Arthropoda</taxon>
        <taxon>Crustacea</taxon>
        <taxon>Multicrustacea</taxon>
        <taxon>Hexanauplia</taxon>
        <taxon>Copepoda</taxon>
        <taxon>Siphonostomatoida</taxon>
        <taxon>Caligidae</taxon>
        <taxon>Lepeophtheirus</taxon>
    </lineage>
</organism>
<gene>
    <name evidence="1" type="ORF">LSAA_13662</name>
</gene>
<dbReference type="AlphaFoldDB" id="A0A7R8D3T5"/>
<evidence type="ECO:0000313" key="2">
    <source>
        <dbReference type="Proteomes" id="UP000675881"/>
    </source>
</evidence>
<dbReference type="Proteomes" id="UP000675881">
    <property type="component" value="Chromosome 8"/>
</dbReference>
<accession>A0A7R8D3T5</accession>
<keyword evidence="2" id="KW-1185">Reference proteome</keyword>
<sequence length="116" mass="13413">MVVLLRYKFSMLTRLGRFPSRLEIRTDASLSGYGGFCLRREMHSGSNIQEENQRNELQSEILLDPDKRKCGSRFPITPESGNLEFHAIASDFSGNHAFLVQTKMRLLRNQRMPPNR</sequence>
<dbReference type="EMBL" id="HG994587">
    <property type="protein sequence ID" value="CAF3015048.1"/>
    <property type="molecule type" value="Genomic_DNA"/>
</dbReference>
<reference evidence="1" key="1">
    <citation type="submission" date="2021-02" db="EMBL/GenBank/DDBJ databases">
        <authorList>
            <person name="Bekaert M."/>
        </authorList>
    </citation>
    <scope>NUCLEOTIDE SEQUENCE</scope>
    <source>
        <strain evidence="1">IoA-00</strain>
    </source>
</reference>
<name>A0A7R8D3T5_LEPSM</name>
<protein>
    <submittedName>
        <fullName evidence="1">(salmon louse) hypothetical protein</fullName>
    </submittedName>
</protein>